<comment type="caution">
    <text evidence="12">The sequence shown here is derived from an EMBL/GenBank/DDBJ whole genome shotgun (WGS) entry which is preliminary data.</text>
</comment>
<evidence type="ECO:0000256" key="1">
    <source>
        <dbReference type="ARBA" id="ARBA00004323"/>
    </source>
</evidence>
<keyword evidence="13" id="KW-1185">Reference proteome</keyword>
<proteinExistence type="inferred from homology"/>
<evidence type="ECO:0000256" key="8">
    <source>
        <dbReference type="ARBA" id="ARBA00023136"/>
    </source>
</evidence>
<dbReference type="GO" id="GO:0016740">
    <property type="term" value="F:transferase activity"/>
    <property type="evidence" value="ECO:0007669"/>
    <property type="project" value="UniProtKB-KW"/>
</dbReference>
<organism evidence="12 13">
    <name type="scientific">Abeliophyllum distichum</name>
    <dbReference type="NCBI Taxonomy" id="126358"/>
    <lineage>
        <taxon>Eukaryota</taxon>
        <taxon>Viridiplantae</taxon>
        <taxon>Streptophyta</taxon>
        <taxon>Embryophyta</taxon>
        <taxon>Tracheophyta</taxon>
        <taxon>Spermatophyta</taxon>
        <taxon>Magnoliopsida</taxon>
        <taxon>eudicotyledons</taxon>
        <taxon>Gunneridae</taxon>
        <taxon>Pentapetalae</taxon>
        <taxon>asterids</taxon>
        <taxon>lamiids</taxon>
        <taxon>Lamiales</taxon>
        <taxon>Oleaceae</taxon>
        <taxon>Forsythieae</taxon>
        <taxon>Abeliophyllum</taxon>
    </lineage>
</organism>
<keyword evidence="3" id="KW-0808">Transferase</keyword>
<comment type="similarity">
    <text evidence="2">Belongs to the glycosyltransferase 43 family.</text>
</comment>
<keyword evidence="4 11" id="KW-0812">Transmembrane</keyword>
<evidence type="ECO:0000256" key="10">
    <source>
        <dbReference type="ARBA" id="ARBA00023316"/>
    </source>
</evidence>
<dbReference type="AlphaFoldDB" id="A0ABD1PX58"/>
<keyword evidence="5" id="KW-0735">Signal-anchor</keyword>
<evidence type="ECO:0000256" key="11">
    <source>
        <dbReference type="SAM" id="Phobius"/>
    </source>
</evidence>
<dbReference type="Gene3D" id="3.90.550.10">
    <property type="entry name" value="Spore Coat Polysaccharide Biosynthesis Protein SpsA, Chain A"/>
    <property type="match status" value="1"/>
</dbReference>
<protein>
    <submittedName>
        <fullName evidence="12">Beta-1</fullName>
    </submittedName>
</protein>
<dbReference type="EMBL" id="JBFOLK010000013">
    <property type="protein sequence ID" value="KAL2467111.1"/>
    <property type="molecule type" value="Genomic_DNA"/>
</dbReference>
<comment type="subcellular location">
    <subcellularLocation>
        <location evidence="1">Golgi apparatus membrane</location>
        <topology evidence="1">Single-pass type II membrane protein</topology>
    </subcellularLocation>
</comment>
<keyword evidence="9" id="KW-0325">Glycoprotein</keyword>
<keyword evidence="10" id="KW-0961">Cell wall biogenesis/degradation</keyword>
<dbReference type="PANTHER" id="PTHR10896">
    <property type="entry name" value="GALACTOSYLGALACTOSYLXYLOSYLPROTEIN 3-BETA-GLUCURONOSYLTRANSFERASE BETA-1,3-GLUCURONYLTRANSFERASE"/>
    <property type="match status" value="1"/>
</dbReference>
<evidence type="ECO:0000313" key="12">
    <source>
        <dbReference type="EMBL" id="KAL2467111.1"/>
    </source>
</evidence>
<dbReference type="Proteomes" id="UP001604336">
    <property type="component" value="Unassembled WGS sequence"/>
</dbReference>
<sequence>MVVGRHGTLIWPWPHPDPMEVIEAHQIIKTVQIEQRVQYGLKSPRTVIAITPTYVRTFQTFHLTGVMHSLMNVPYDVVWILVEAGGTTNETVVLIAKYGLKTIDIGLMAKCQFCRRIGSGGSVGNDGKHTMVSKNGILIIIMCTLIALMIIAEGAERNTNDHCMIECYWECVQIEIFTHNECEKGCRVACARRTKKVSVDDQNGFLPPWV</sequence>
<name>A0ABD1PX58_9LAMI</name>
<feature type="transmembrane region" description="Helical" evidence="11">
    <location>
        <begin position="137"/>
        <end position="155"/>
    </location>
</feature>
<dbReference type="GO" id="GO:0000139">
    <property type="term" value="C:Golgi membrane"/>
    <property type="evidence" value="ECO:0007669"/>
    <property type="project" value="UniProtKB-SubCell"/>
</dbReference>
<evidence type="ECO:0000313" key="13">
    <source>
        <dbReference type="Proteomes" id="UP001604336"/>
    </source>
</evidence>
<evidence type="ECO:0000256" key="5">
    <source>
        <dbReference type="ARBA" id="ARBA00022968"/>
    </source>
</evidence>
<dbReference type="PANTHER" id="PTHR10896:SF17">
    <property type="entry name" value="BETA-1,4-XYLOSYLTRANSFERASE IRX14H-RELATED"/>
    <property type="match status" value="1"/>
</dbReference>
<evidence type="ECO:0000256" key="2">
    <source>
        <dbReference type="ARBA" id="ARBA00007706"/>
    </source>
</evidence>
<dbReference type="InterPro" id="IPR029044">
    <property type="entry name" value="Nucleotide-diphossugar_trans"/>
</dbReference>
<evidence type="ECO:0000256" key="3">
    <source>
        <dbReference type="ARBA" id="ARBA00022679"/>
    </source>
</evidence>
<gene>
    <name evidence="12" type="ORF">Adt_42962</name>
</gene>
<keyword evidence="8 11" id="KW-0472">Membrane</keyword>
<evidence type="ECO:0000256" key="7">
    <source>
        <dbReference type="ARBA" id="ARBA00023034"/>
    </source>
</evidence>
<evidence type="ECO:0000256" key="6">
    <source>
        <dbReference type="ARBA" id="ARBA00022989"/>
    </source>
</evidence>
<keyword evidence="6 11" id="KW-1133">Transmembrane helix</keyword>
<keyword evidence="7" id="KW-0333">Golgi apparatus</keyword>
<evidence type="ECO:0000256" key="4">
    <source>
        <dbReference type="ARBA" id="ARBA00022692"/>
    </source>
</evidence>
<dbReference type="SUPFAM" id="SSF53448">
    <property type="entry name" value="Nucleotide-diphospho-sugar transferases"/>
    <property type="match status" value="1"/>
</dbReference>
<accession>A0ABD1PX58</accession>
<evidence type="ECO:0000256" key="9">
    <source>
        <dbReference type="ARBA" id="ARBA00023180"/>
    </source>
</evidence>
<reference evidence="13" key="1">
    <citation type="submission" date="2024-07" db="EMBL/GenBank/DDBJ databases">
        <title>Two chromosome-level genome assemblies of Korean endemic species Abeliophyllum distichum and Forsythia ovata (Oleaceae).</title>
        <authorList>
            <person name="Jang H."/>
        </authorList>
    </citation>
    <scope>NUCLEOTIDE SEQUENCE [LARGE SCALE GENOMIC DNA]</scope>
</reference>
<dbReference type="InterPro" id="IPR005027">
    <property type="entry name" value="Glyco_trans_43"/>
</dbReference>
<dbReference type="GO" id="GO:0071555">
    <property type="term" value="P:cell wall organization"/>
    <property type="evidence" value="ECO:0007669"/>
    <property type="project" value="UniProtKB-KW"/>
</dbReference>